<accession>Q35319</accession>
<protein>
    <submittedName>
        <fullName evidence="2">ORF92B</fullName>
    </submittedName>
</protein>
<proteinExistence type="predicted"/>
<evidence type="ECO:0000313" key="2">
    <source>
        <dbReference type="EMBL" id="BAA06828.1"/>
    </source>
</evidence>
<name>Q35319_ORYSJ</name>
<feature type="region of interest" description="Disordered" evidence="1">
    <location>
        <begin position="63"/>
        <end position="92"/>
    </location>
</feature>
<dbReference type="EMBL" id="D32052">
    <property type="protein sequence ID" value="BAA06828.1"/>
    <property type="molecule type" value="Genomic_DNA"/>
</dbReference>
<keyword evidence="2" id="KW-0496">Mitochondrion</keyword>
<reference evidence="2" key="2">
    <citation type="journal article" date="1994" name="Plant Cell Physiol.">
        <title>Nucleotide sequence of a 28-kbp portion of rice mitochondrial DNA: the existence of many sequences that correspond to parts of mitochondrial genes in intergenic regions.</title>
        <authorList>
            <person name="Itadani H."/>
            <person name="Wakasugi T."/>
            <person name="Sugita M."/>
            <person name="Sugiura M."/>
            <person name="Nakazono M."/>
            <person name="Hirai A."/>
        </authorList>
    </citation>
    <scope>NUCLEOTIDE SEQUENCE</scope>
</reference>
<organism evidence="2">
    <name type="scientific">Oryza sativa subsp. japonica</name>
    <name type="common">Rice</name>
    <dbReference type="NCBI Taxonomy" id="39947"/>
    <lineage>
        <taxon>Eukaryota</taxon>
        <taxon>Viridiplantae</taxon>
        <taxon>Streptophyta</taxon>
        <taxon>Embryophyta</taxon>
        <taxon>Tracheophyta</taxon>
        <taxon>Spermatophyta</taxon>
        <taxon>Magnoliopsida</taxon>
        <taxon>Liliopsida</taxon>
        <taxon>Poales</taxon>
        <taxon>Poaceae</taxon>
        <taxon>BOP clade</taxon>
        <taxon>Oryzoideae</taxon>
        <taxon>Oryzeae</taxon>
        <taxon>Oryzinae</taxon>
        <taxon>Oryza</taxon>
        <taxon>Oryza sativa</taxon>
    </lineage>
</organism>
<geneLocation type="mitochondrion" evidence="2"/>
<dbReference type="GO" id="GO:0005739">
    <property type="term" value="C:mitochondrion"/>
    <property type="evidence" value="ECO:0000250"/>
    <property type="project" value="Gramene"/>
</dbReference>
<dbReference type="PIR" id="T03207">
    <property type="entry name" value="T03207"/>
</dbReference>
<sequence length="92" mass="10675">MAQLDPDRDGFWNEQKDHLVAHGILNKGKEYTLQGLINLSKKLEKSGTSCNVFNKIKKNDRKSFRKNYESNPDLSSMKKVRRHSSARTRVLK</sequence>
<reference evidence="2" key="3">
    <citation type="journal article" date="1995" name="Curr. Genet.">
        <title>The rps3-rpl16-nad3-rps12 gene cluster in rice mitochondrial DNA is transcribed from alternative promoters.</title>
        <authorList>
            <person name="Nakazono M."/>
            <person name="Itadani H."/>
            <person name="Wakasugi T."/>
            <person name="Tsutsumi N."/>
            <person name="Sugiura M."/>
            <person name="Hirai A."/>
        </authorList>
    </citation>
    <scope>NUCLEOTIDE SEQUENCE</scope>
</reference>
<dbReference type="AlphaFoldDB" id="Q35319"/>
<evidence type="ECO:0000256" key="1">
    <source>
        <dbReference type="SAM" id="MobiDB-lite"/>
    </source>
</evidence>
<reference evidence="2" key="1">
    <citation type="journal article" date="1985" name="Dokl. Akad. Nauk SSSR">
        <title>Structure of long and short copies of the mobile dispersed gene MDG3 of Drosophila melanogaster.</title>
        <authorList>
            <person name="Baev A.A."/>
            <person name="Dzhumagaliev E.B."/>
            <person name="Lyubomirskaya N.V."/>
            <person name="Mizrokhi L.Y."/>
            <person name="Il'in Y.V."/>
        </authorList>
    </citation>
    <scope>NUCLEOTIDE SEQUENCE</scope>
</reference>
<feature type="compositionally biased region" description="Basic residues" evidence="1">
    <location>
        <begin position="78"/>
        <end position="92"/>
    </location>
</feature>